<dbReference type="Proteomes" id="UP000053105">
    <property type="component" value="Unassembled WGS sequence"/>
</dbReference>
<reference evidence="1 2" key="1">
    <citation type="submission" date="2015-07" db="EMBL/GenBank/DDBJ databases">
        <title>The genome of Melipona quadrifasciata.</title>
        <authorList>
            <person name="Pan H."/>
            <person name="Kapheim K."/>
        </authorList>
    </citation>
    <scope>NUCLEOTIDE SEQUENCE [LARGE SCALE GENOMIC DNA]</scope>
    <source>
        <strain evidence="1">0111107301</strain>
        <tissue evidence="1">Whole body</tissue>
    </source>
</reference>
<proteinExistence type="predicted"/>
<dbReference type="AlphaFoldDB" id="A0A0M9A5C3"/>
<gene>
    <name evidence="1" type="ORF">WN51_10983</name>
</gene>
<accession>A0A0M9A5C3</accession>
<keyword evidence="2" id="KW-1185">Reference proteome</keyword>
<sequence length="302" mass="34180">MASKATTGRNVDVSGDGFEEQAKRTIEDDILREWLENRQLGRRSGAGAPKFTVVRSAAATANGRTSAETRLRKKQNFLAFDERIYQDCRTESVVLKRSARTQEGEMYNLPLISPKENVTAKRFDSNGVDVTARNKRLEDWNWTVLRHLGNKGVGSTQGFEGINKKRTPCQGSVGAAALAGCCHACLTRQGKDDTIRGRINKEQWHDLIRLVKKKSIETRGKCKPSNHKYVEADMPLIDQHPLDKRVQASKMNEFVEQQELPAVNCGIKITLQLSTRVRERYLRSTLGFLRTHMQRRKSPPCK</sequence>
<protein>
    <submittedName>
        <fullName evidence="1">Uncharacterized protein</fullName>
    </submittedName>
</protein>
<dbReference type="EMBL" id="KQ435730">
    <property type="protein sequence ID" value="KOX77557.1"/>
    <property type="molecule type" value="Genomic_DNA"/>
</dbReference>
<organism evidence="1 2">
    <name type="scientific">Melipona quadrifasciata</name>
    <dbReference type="NCBI Taxonomy" id="166423"/>
    <lineage>
        <taxon>Eukaryota</taxon>
        <taxon>Metazoa</taxon>
        <taxon>Ecdysozoa</taxon>
        <taxon>Arthropoda</taxon>
        <taxon>Hexapoda</taxon>
        <taxon>Insecta</taxon>
        <taxon>Pterygota</taxon>
        <taxon>Neoptera</taxon>
        <taxon>Endopterygota</taxon>
        <taxon>Hymenoptera</taxon>
        <taxon>Apocrita</taxon>
        <taxon>Aculeata</taxon>
        <taxon>Apoidea</taxon>
        <taxon>Anthophila</taxon>
        <taxon>Apidae</taxon>
        <taxon>Melipona</taxon>
    </lineage>
</organism>
<evidence type="ECO:0000313" key="2">
    <source>
        <dbReference type="Proteomes" id="UP000053105"/>
    </source>
</evidence>
<name>A0A0M9A5C3_9HYME</name>
<evidence type="ECO:0000313" key="1">
    <source>
        <dbReference type="EMBL" id="KOX77557.1"/>
    </source>
</evidence>